<dbReference type="EMBL" id="POQS01000015">
    <property type="protein sequence ID" value="PND29927.1"/>
    <property type="molecule type" value="Genomic_DNA"/>
</dbReference>
<dbReference type="GO" id="GO:0006811">
    <property type="term" value="P:monoatomic ion transport"/>
    <property type="evidence" value="ECO:0007669"/>
    <property type="project" value="UniProtKB-KW"/>
</dbReference>
<dbReference type="GO" id="GO:0009279">
    <property type="term" value="C:cell outer membrane"/>
    <property type="evidence" value="ECO:0007669"/>
    <property type="project" value="UniProtKB-SubCell"/>
</dbReference>
<comment type="caution">
    <text evidence="13">The sequence shown here is derived from an EMBL/GenBank/DDBJ whole genome shotgun (WGS) entry which is preliminary data.</text>
</comment>
<evidence type="ECO:0000256" key="10">
    <source>
        <dbReference type="ARBA" id="ARBA00023237"/>
    </source>
</evidence>
<organism evidence="13 14">
    <name type="scientific">Achromobacter pulmonis</name>
    <dbReference type="NCBI Taxonomy" id="1389932"/>
    <lineage>
        <taxon>Bacteria</taxon>
        <taxon>Pseudomonadati</taxon>
        <taxon>Pseudomonadota</taxon>
        <taxon>Betaproteobacteria</taxon>
        <taxon>Burkholderiales</taxon>
        <taxon>Alcaligenaceae</taxon>
        <taxon>Achromobacter</taxon>
    </lineage>
</organism>
<dbReference type="InterPro" id="IPR023614">
    <property type="entry name" value="Porin_dom_sf"/>
</dbReference>
<keyword evidence="8" id="KW-0626">Porin</keyword>
<keyword evidence="4" id="KW-1134">Transmembrane beta strand</keyword>
<comment type="subunit">
    <text evidence="2">Homotrimer.</text>
</comment>
<dbReference type="PROSITE" id="PS51257">
    <property type="entry name" value="PROKAR_LIPOPROTEIN"/>
    <property type="match status" value="1"/>
</dbReference>
<dbReference type="GO" id="GO:0046930">
    <property type="term" value="C:pore complex"/>
    <property type="evidence" value="ECO:0007669"/>
    <property type="project" value="UniProtKB-KW"/>
</dbReference>
<feature type="signal peptide" evidence="11">
    <location>
        <begin position="1"/>
        <end position="28"/>
    </location>
</feature>
<dbReference type="Gene3D" id="2.40.160.10">
    <property type="entry name" value="Porin"/>
    <property type="match status" value="1"/>
</dbReference>
<dbReference type="RefSeq" id="WP_102776282.1">
    <property type="nucleotide sequence ID" value="NZ_POQS01000015.1"/>
</dbReference>
<dbReference type="PANTHER" id="PTHR34501:SF9">
    <property type="entry name" value="MAJOR OUTER MEMBRANE PROTEIN P.IA"/>
    <property type="match status" value="1"/>
</dbReference>
<evidence type="ECO:0000256" key="8">
    <source>
        <dbReference type="ARBA" id="ARBA00023114"/>
    </source>
</evidence>
<name>A0A2N8K900_9BURK</name>
<keyword evidence="6 11" id="KW-0732">Signal</keyword>
<protein>
    <submittedName>
        <fullName evidence="13">Porin</fullName>
    </submittedName>
</protein>
<evidence type="ECO:0000313" key="13">
    <source>
        <dbReference type="EMBL" id="PND29927.1"/>
    </source>
</evidence>
<dbReference type="Pfam" id="PF13609">
    <property type="entry name" value="Porin_4"/>
    <property type="match status" value="1"/>
</dbReference>
<gene>
    <name evidence="13" type="ORF">C1I89_32330</name>
</gene>
<evidence type="ECO:0000256" key="1">
    <source>
        <dbReference type="ARBA" id="ARBA00004571"/>
    </source>
</evidence>
<evidence type="ECO:0000256" key="4">
    <source>
        <dbReference type="ARBA" id="ARBA00022452"/>
    </source>
</evidence>
<evidence type="ECO:0000256" key="6">
    <source>
        <dbReference type="ARBA" id="ARBA00022729"/>
    </source>
</evidence>
<dbReference type="InterPro" id="IPR033900">
    <property type="entry name" value="Gram_neg_porin_domain"/>
</dbReference>
<dbReference type="AlphaFoldDB" id="A0A2N8K900"/>
<feature type="chain" id="PRO_5014666804" evidence="11">
    <location>
        <begin position="29"/>
        <end position="355"/>
    </location>
</feature>
<evidence type="ECO:0000313" key="14">
    <source>
        <dbReference type="Proteomes" id="UP000235994"/>
    </source>
</evidence>
<keyword evidence="9" id="KW-0472">Membrane</keyword>
<reference evidence="13 14" key="1">
    <citation type="submission" date="2018-01" db="EMBL/GenBank/DDBJ databases">
        <title>The draft genome of an aniline degradation strain ANB-1.</title>
        <authorList>
            <person name="Zhang L."/>
            <person name="Jiang J."/>
        </authorList>
    </citation>
    <scope>NUCLEOTIDE SEQUENCE [LARGE SCALE GENOMIC DNA]</scope>
    <source>
        <strain evidence="13 14">ANB-1</strain>
    </source>
</reference>
<sequence>MRSKQTQRRFLGAALVLSSLSCVGPLQAAAASSVTLFGVVDQGLVYEHKNGQSSLKQKSSNQAGSRWGLRGSEDLGDGYKATFLLESGFNLTDGTQGQGRLFGRGTHIGLSGDFGEIKMGRMSVFGSDWGGVGSPFGGGWGQSGNGTVLGNGKGDFGEGGRVNNAFFYTSPRMDGWQGGVGYSLEATNGDAFATSAHDRVLTTGLRYDNGPVALALTYDRSIPNLQEPKEKKEQKEEEKKKFIRKKASSNIQIAAAYDFEMFKVHASYGNLRKSNSDEYGKYKSVHAVIAGVTVPTGRTGKLMAVYQHSSAKIEGWALGYQYDLSKRTNLYAFLNRVDTAGSHKLQSALGVRHTF</sequence>
<keyword evidence="10" id="KW-0998">Cell outer membrane</keyword>
<evidence type="ECO:0000256" key="5">
    <source>
        <dbReference type="ARBA" id="ARBA00022692"/>
    </source>
</evidence>
<keyword evidence="3" id="KW-0813">Transport</keyword>
<dbReference type="CDD" id="cd00342">
    <property type="entry name" value="gram_neg_porins"/>
    <property type="match status" value="1"/>
</dbReference>
<feature type="domain" description="Porin" evidence="12">
    <location>
        <begin position="25"/>
        <end position="339"/>
    </location>
</feature>
<keyword evidence="7" id="KW-0406">Ion transport</keyword>
<evidence type="ECO:0000256" key="2">
    <source>
        <dbReference type="ARBA" id="ARBA00011233"/>
    </source>
</evidence>
<evidence type="ECO:0000256" key="9">
    <source>
        <dbReference type="ARBA" id="ARBA00023136"/>
    </source>
</evidence>
<evidence type="ECO:0000259" key="12">
    <source>
        <dbReference type="Pfam" id="PF13609"/>
    </source>
</evidence>
<dbReference type="Proteomes" id="UP000235994">
    <property type="component" value="Unassembled WGS sequence"/>
</dbReference>
<keyword evidence="14" id="KW-1185">Reference proteome</keyword>
<evidence type="ECO:0000256" key="7">
    <source>
        <dbReference type="ARBA" id="ARBA00023065"/>
    </source>
</evidence>
<keyword evidence="5" id="KW-0812">Transmembrane</keyword>
<proteinExistence type="predicted"/>
<dbReference type="SUPFAM" id="SSF56935">
    <property type="entry name" value="Porins"/>
    <property type="match status" value="1"/>
</dbReference>
<evidence type="ECO:0000256" key="3">
    <source>
        <dbReference type="ARBA" id="ARBA00022448"/>
    </source>
</evidence>
<dbReference type="GO" id="GO:0015288">
    <property type="term" value="F:porin activity"/>
    <property type="evidence" value="ECO:0007669"/>
    <property type="project" value="UniProtKB-KW"/>
</dbReference>
<dbReference type="PANTHER" id="PTHR34501">
    <property type="entry name" value="PROTEIN YDDL-RELATED"/>
    <property type="match status" value="1"/>
</dbReference>
<dbReference type="InterPro" id="IPR050298">
    <property type="entry name" value="Gram-neg_bact_OMP"/>
</dbReference>
<comment type="subcellular location">
    <subcellularLocation>
        <location evidence="1">Cell outer membrane</location>
        <topology evidence="1">Multi-pass membrane protein</topology>
    </subcellularLocation>
</comment>
<accession>A0A2N8K900</accession>
<evidence type="ECO:0000256" key="11">
    <source>
        <dbReference type="SAM" id="SignalP"/>
    </source>
</evidence>